<name>A0A5E4Q3Z9_9NEOP</name>
<feature type="compositionally biased region" description="Basic and acidic residues" evidence="2">
    <location>
        <begin position="610"/>
        <end position="636"/>
    </location>
</feature>
<feature type="compositionally biased region" description="Basic and acidic residues" evidence="2">
    <location>
        <begin position="444"/>
        <end position="453"/>
    </location>
</feature>
<feature type="coiled-coil region" evidence="1">
    <location>
        <begin position="564"/>
        <end position="601"/>
    </location>
</feature>
<evidence type="ECO:0000313" key="5">
    <source>
        <dbReference type="Proteomes" id="UP000324832"/>
    </source>
</evidence>
<dbReference type="Pfam" id="PF16012">
    <property type="entry name" value="DUF4780"/>
    <property type="match status" value="2"/>
</dbReference>
<feature type="compositionally biased region" description="Basic and acidic residues" evidence="2">
    <location>
        <begin position="1396"/>
        <end position="1407"/>
    </location>
</feature>
<evidence type="ECO:0000256" key="2">
    <source>
        <dbReference type="SAM" id="MobiDB-lite"/>
    </source>
</evidence>
<proteinExistence type="predicted"/>
<keyword evidence="5" id="KW-1185">Reference proteome</keyword>
<organism evidence="4 5">
    <name type="scientific">Leptidea sinapis</name>
    <dbReference type="NCBI Taxonomy" id="189913"/>
    <lineage>
        <taxon>Eukaryota</taxon>
        <taxon>Metazoa</taxon>
        <taxon>Ecdysozoa</taxon>
        <taxon>Arthropoda</taxon>
        <taxon>Hexapoda</taxon>
        <taxon>Insecta</taxon>
        <taxon>Pterygota</taxon>
        <taxon>Neoptera</taxon>
        <taxon>Endopterygota</taxon>
        <taxon>Lepidoptera</taxon>
        <taxon>Glossata</taxon>
        <taxon>Ditrysia</taxon>
        <taxon>Papilionoidea</taxon>
        <taxon>Pieridae</taxon>
        <taxon>Dismorphiinae</taxon>
        <taxon>Leptidea</taxon>
    </lineage>
</organism>
<feature type="region of interest" description="Disordered" evidence="2">
    <location>
        <begin position="105"/>
        <end position="129"/>
    </location>
</feature>
<evidence type="ECO:0000313" key="4">
    <source>
        <dbReference type="EMBL" id="VVC92975.1"/>
    </source>
</evidence>
<feature type="compositionally biased region" description="Basic and acidic residues" evidence="2">
    <location>
        <begin position="469"/>
        <end position="478"/>
    </location>
</feature>
<feature type="compositionally biased region" description="Polar residues" evidence="2">
    <location>
        <begin position="374"/>
        <end position="392"/>
    </location>
</feature>
<feature type="compositionally biased region" description="Basic and acidic residues" evidence="2">
    <location>
        <begin position="393"/>
        <end position="420"/>
    </location>
</feature>
<feature type="domain" description="DUF4780" evidence="3">
    <location>
        <begin position="1053"/>
        <end position="1199"/>
    </location>
</feature>
<feature type="compositionally biased region" description="Low complexity" evidence="2">
    <location>
        <begin position="286"/>
        <end position="321"/>
    </location>
</feature>
<evidence type="ECO:0000259" key="3">
    <source>
        <dbReference type="Pfam" id="PF16012"/>
    </source>
</evidence>
<evidence type="ECO:0000256" key="1">
    <source>
        <dbReference type="SAM" id="Coils"/>
    </source>
</evidence>
<feature type="compositionally biased region" description="Polar residues" evidence="2">
    <location>
        <begin position="118"/>
        <end position="129"/>
    </location>
</feature>
<sequence length="1597" mass="182802">MLITILGLPLSTKYHEIKVLITQKCGIPDFILDNLLTDTDGTKKVRVGLADDAEGAHVIKCLNGYKLSGNVLRVVPFGKSGIARQNNSAPNHRSTFETQGYQNDFNQMGRSQVDPWGSHSQWTPQQQTGHIQNQNNLSYQQVQQGGGYVSVNRQGVLRTVEIVETPPQNLPGRHQPNYDLQRDRNGHEQKMDSYEKSDYGKYMPQDKRILKEQLAMKYKELDKPQYDPHEKKMLKEQLAMKYKHLEKSQYSPQNMHARGLQPRQVSPSPRHSPGRKMTGRMRSPPRRSVSPHGRRLSPPGRRLSPSGRRPSPSAGRTSPMGRSRRMSPGRRVSPAGRNPMEPPVDRRMPSSGMMAHGRPASNQEMYSGGYRPNDTAQYNLQNVRSEGSSSRWTVRDKHFGKNLDDDRRDVLRMAKFETPRSSDTARVIEDVHGPRSSNRGSRSPRRERSPLRDRYRRHSPSPRSPRRSWALEKRRSPEVPDEAPPPPVWTAESPKQADYRDSRHSYTHAEQTRRQWVPISQSKKEEEARVRQSRHDSRERIRQEAQEMHFRAEEKEQVDFLKIKEDLTRRIEQKAVILKKQEELQKEIEDVYKRAVDFTKKAERHRKGDQRRDDHSAVEKQAQRDIRFDRKDEKRPKPQNNSISFAIKTKRQKATEELADKILSKFGENLPELIKAQVFEQICDAVSKILNDMYSDNDVSFIEAVIKFNSRHNVKDEEKIFDNVMSKFPLQYRVLKRSAEECVPPPPKTPKMATDVADVAQPAILYAVPNWDYSYAQNNSIMEIVNASKAYIAQNNMNKNMQNYSTFVQPEQNVVPEIVEPDQNVLYLCKDDFDPINSSEAVDLKNFLVQSMIEASNISRGVTPDFTLKGLQSVFRYEVEARDAASKEWLINLDFQKFRSFNVLVYTKEELWYERAAIWLPGHSSRYDKLKPFDKLRLQNKLDGVDLGKWKLVKQVVTLKGVRLYVDMPPSSARALEKHKMKLSYELQKVDVYLKAVAVDKDAFDAGLKVKSIEPPVETATMSSLPQDTKIIKFALKGDKPISMPIARKIKSNIVSNIFKYLTNGGKSKIDVVKYGIAHPGYFGLLPENDDTRRWFLNYNSGFGMVNKLPVVIVGGNDQTRYVRMEIFLPPNVVMAATSALEKLRSSNHGVKKLNITKWKAIKINKHRSMNKSRLEVEIDIESVETLRKMGFKLDFVISANQCYSVDVRSVDSERNLINMLEKYKSEQSDSYEVSNMDIASSDDDVSNIYWEKQGQENCLCKALHIYLVSSIKHKREEDANTGVLYSFRRLMVLSVLVEDFQKLEQHMGRFCNMQHVIAKKPRLVAAKPSEPPKKYTPVEKDEGSAHVTVTPCYRFMKCPEGLKTKFVDESDAEKDTSLVSENAEKKSEDTTEIIKSADESQKINDGNKKEDELKVAKTIKIEEADNTNKVETAREIAIEANTNISEKMKTEEPSMPQKITSKIIPDVKKEVSKAEEGKKMEVNKNKLTKVNETTIEKSSPQVESVEKTLKDTNAKIVENKPTVKQEFVKNVAKIQTQGKTITKPVNSLQAQTKRVEVKKNLKNVSKADDFEEMADDEILALLSSGVVLDECGSDEE</sequence>
<feature type="domain" description="DUF4780" evidence="3">
    <location>
        <begin position="879"/>
        <end position="992"/>
    </location>
</feature>
<feature type="compositionally biased region" description="Basic residues" evidence="2">
    <location>
        <begin position="272"/>
        <end position="285"/>
    </location>
</feature>
<feature type="compositionally biased region" description="Basic and acidic residues" evidence="2">
    <location>
        <begin position="495"/>
        <end position="504"/>
    </location>
</feature>
<gene>
    <name evidence="4" type="ORF">LSINAPIS_LOCUS5275</name>
</gene>
<feature type="region of interest" description="Disordered" evidence="2">
    <location>
        <begin position="602"/>
        <end position="642"/>
    </location>
</feature>
<keyword evidence="1" id="KW-0175">Coiled coil</keyword>
<dbReference type="EMBL" id="FZQP02001471">
    <property type="protein sequence ID" value="VVC92975.1"/>
    <property type="molecule type" value="Genomic_DNA"/>
</dbReference>
<dbReference type="InterPro" id="IPR031961">
    <property type="entry name" value="DUF4780"/>
</dbReference>
<feature type="region of interest" description="Disordered" evidence="2">
    <location>
        <begin position="165"/>
        <end position="199"/>
    </location>
</feature>
<accession>A0A5E4Q3Z9</accession>
<feature type="compositionally biased region" description="Basic and acidic residues" evidence="2">
    <location>
        <begin position="180"/>
        <end position="199"/>
    </location>
</feature>
<dbReference type="Proteomes" id="UP000324832">
    <property type="component" value="Unassembled WGS sequence"/>
</dbReference>
<protein>
    <recommendedName>
        <fullName evidence="3">DUF4780 domain-containing protein</fullName>
    </recommendedName>
</protein>
<feature type="compositionally biased region" description="Basic and acidic residues" evidence="2">
    <location>
        <begin position="1371"/>
        <end position="1390"/>
    </location>
</feature>
<reference evidence="4 5" key="1">
    <citation type="submission" date="2017-07" db="EMBL/GenBank/DDBJ databases">
        <authorList>
            <person name="Talla V."/>
            <person name="Backstrom N."/>
        </authorList>
    </citation>
    <scope>NUCLEOTIDE SEQUENCE [LARGE SCALE GENOMIC DNA]</scope>
</reference>
<feature type="region of interest" description="Disordered" evidence="2">
    <location>
        <begin position="249"/>
        <end position="540"/>
    </location>
</feature>
<feature type="compositionally biased region" description="Basic and acidic residues" evidence="2">
    <location>
        <begin position="522"/>
        <end position="540"/>
    </location>
</feature>
<feature type="compositionally biased region" description="Basic residues" evidence="2">
    <location>
        <begin position="454"/>
        <end position="466"/>
    </location>
</feature>
<feature type="region of interest" description="Disordered" evidence="2">
    <location>
        <begin position="1371"/>
        <end position="1407"/>
    </location>
</feature>